<dbReference type="PANTHER" id="PTHR33499">
    <property type="entry name" value="OS12G0282400 PROTEIN-RELATED"/>
    <property type="match status" value="1"/>
</dbReference>
<sequence>MIELYGREGKELRPRCELCQIYCMNEDAFQQHLKGKNHITRLYAIGGIRVNRSAKMSTRGGGRGGRGGRGMTGHGITPHGVTTRSVNTPAVQFTPNNGVTTRSAITPAVQSTPNNDPEQNSSAALHISESEQPNESLTPEDAPVTKQVRGRTKGLALAKIRRRGEKVKLGFSRMLGQPTSDNEDDLTRYTTELGIIVRQFAPLQAKSWKAVPQDAKEMCIAHIREKFDLPEATYADKAILQSMGKRYCDSRSRLKKEFDKGAVDCPAHIEEADWGYLSNLWQDNDYQEKCGKYKDSRSKPRNHHVAGSKAFYKVKDRLKKKNNGVNPDLPETWKKTHYSEKRKCWTDGSETVYKKLKDVQDQAMANGSVPLTDEELSCTVFGPKPGYIRGLGHGPKPSLTKSGQTSQAQLMRDAEESREETTAAQKKCEEALVEAAQARKNTEQLAETIANMQSQLNFLLQQNGLNMPSNDANCSTNDGDHLVDEDAMEY</sequence>
<feature type="compositionally biased region" description="Polar residues" evidence="1">
    <location>
        <begin position="399"/>
        <end position="409"/>
    </location>
</feature>
<feature type="region of interest" description="Disordered" evidence="1">
    <location>
        <begin position="128"/>
        <end position="150"/>
    </location>
</feature>
<dbReference type="Gene3D" id="3.30.160.60">
    <property type="entry name" value="Classic Zinc Finger"/>
    <property type="match status" value="1"/>
</dbReference>
<dbReference type="InterPro" id="IPR036236">
    <property type="entry name" value="Znf_C2H2_sf"/>
</dbReference>
<feature type="region of interest" description="Disordered" evidence="1">
    <location>
        <begin position="392"/>
        <end position="423"/>
    </location>
</feature>
<reference evidence="3" key="1">
    <citation type="submission" date="2020-08" db="EMBL/GenBank/DDBJ databases">
        <title>Plant Genome Project.</title>
        <authorList>
            <person name="Zhang R.-G."/>
        </authorList>
    </citation>
    <scope>NUCLEOTIDE SEQUENCE</scope>
    <source>
        <strain evidence="3">WSP0</strain>
        <tissue evidence="3">Leaf</tissue>
    </source>
</reference>
<dbReference type="AlphaFoldDB" id="A0AAV6LLM8"/>
<dbReference type="InterPro" id="IPR013087">
    <property type="entry name" value="Znf_C2H2_type"/>
</dbReference>
<gene>
    <name evidence="3" type="ORF">RHGRI_001695</name>
</gene>
<keyword evidence="4" id="KW-1185">Reference proteome</keyword>
<evidence type="ECO:0000259" key="2">
    <source>
        <dbReference type="Pfam" id="PF12874"/>
    </source>
</evidence>
<evidence type="ECO:0000313" key="3">
    <source>
        <dbReference type="EMBL" id="KAG5565867.1"/>
    </source>
</evidence>
<protein>
    <recommendedName>
        <fullName evidence="2">C2H2-type domain-containing protein</fullName>
    </recommendedName>
</protein>
<proteinExistence type="predicted"/>
<feature type="domain" description="C2H2-type" evidence="2">
    <location>
        <begin position="15"/>
        <end position="38"/>
    </location>
</feature>
<dbReference type="InterPro" id="IPR004252">
    <property type="entry name" value="Probable_transposase_24"/>
</dbReference>
<evidence type="ECO:0000313" key="4">
    <source>
        <dbReference type="Proteomes" id="UP000823749"/>
    </source>
</evidence>
<feature type="compositionally biased region" description="Gly residues" evidence="1">
    <location>
        <begin position="59"/>
        <end position="73"/>
    </location>
</feature>
<dbReference type="Pfam" id="PF03004">
    <property type="entry name" value="Transposase_24"/>
    <property type="match status" value="1"/>
</dbReference>
<dbReference type="Pfam" id="PF12874">
    <property type="entry name" value="zf-met"/>
    <property type="match status" value="1"/>
</dbReference>
<comment type="caution">
    <text evidence="3">The sequence shown here is derived from an EMBL/GenBank/DDBJ whole genome shotgun (WGS) entry which is preliminary data.</text>
</comment>
<dbReference type="Proteomes" id="UP000823749">
    <property type="component" value="Chromosome 1"/>
</dbReference>
<evidence type="ECO:0000256" key="1">
    <source>
        <dbReference type="SAM" id="MobiDB-lite"/>
    </source>
</evidence>
<accession>A0AAV6LLM8</accession>
<dbReference type="PANTHER" id="PTHR33499:SF11">
    <property type="entry name" value="NO APICAL MERISTEM-ASSOCIATED C-TERMINAL DOMAIN-CONTAINING PROTEIN"/>
    <property type="match status" value="1"/>
</dbReference>
<dbReference type="SUPFAM" id="SSF57667">
    <property type="entry name" value="beta-beta-alpha zinc fingers"/>
    <property type="match status" value="1"/>
</dbReference>
<name>A0AAV6LLM8_9ERIC</name>
<feature type="region of interest" description="Disordered" evidence="1">
    <location>
        <begin position="55"/>
        <end position="83"/>
    </location>
</feature>
<dbReference type="EMBL" id="JACTNZ010000001">
    <property type="protein sequence ID" value="KAG5565867.1"/>
    <property type="molecule type" value="Genomic_DNA"/>
</dbReference>
<feature type="compositionally biased region" description="Basic and acidic residues" evidence="1">
    <location>
        <begin position="412"/>
        <end position="423"/>
    </location>
</feature>
<organism evidence="3 4">
    <name type="scientific">Rhododendron griersonianum</name>
    <dbReference type="NCBI Taxonomy" id="479676"/>
    <lineage>
        <taxon>Eukaryota</taxon>
        <taxon>Viridiplantae</taxon>
        <taxon>Streptophyta</taxon>
        <taxon>Embryophyta</taxon>
        <taxon>Tracheophyta</taxon>
        <taxon>Spermatophyta</taxon>
        <taxon>Magnoliopsida</taxon>
        <taxon>eudicotyledons</taxon>
        <taxon>Gunneridae</taxon>
        <taxon>Pentapetalae</taxon>
        <taxon>asterids</taxon>
        <taxon>Ericales</taxon>
        <taxon>Ericaceae</taxon>
        <taxon>Ericoideae</taxon>
        <taxon>Rhodoreae</taxon>
        <taxon>Rhododendron</taxon>
    </lineage>
</organism>